<keyword evidence="17" id="KW-1185">Reference proteome</keyword>
<dbReference type="PANTHER" id="PTHR43065">
    <property type="entry name" value="SENSOR HISTIDINE KINASE"/>
    <property type="match status" value="1"/>
</dbReference>
<feature type="transmembrane region" description="Helical" evidence="14">
    <location>
        <begin position="38"/>
        <end position="59"/>
    </location>
</feature>
<dbReference type="SMART" id="SM00387">
    <property type="entry name" value="HATPase_c"/>
    <property type="match status" value="1"/>
</dbReference>
<dbReference type="InterPro" id="IPR011620">
    <property type="entry name" value="Sig_transdc_His_kinase_LytS_TM"/>
</dbReference>
<keyword evidence="9 16" id="KW-0418">Kinase</keyword>
<dbReference type="PANTHER" id="PTHR43065:SF46">
    <property type="entry name" value="C4-DICARBOXYLATE TRANSPORT SENSOR PROTEIN DCTB"/>
    <property type="match status" value="1"/>
</dbReference>
<dbReference type="Proteomes" id="UP000095209">
    <property type="component" value="Unassembled WGS sequence"/>
</dbReference>
<dbReference type="PRINTS" id="PR00344">
    <property type="entry name" value="BCTRLSENSOR"/>
</dbReference>
<evidence type="ECO:0000256" key="3">
    <source>
        <dbReference type="ARBA" id="ARBA00012438"/>
    </source>
</evidence>
<dbReference type="STRING" id="1305675.BFG57_10375"/>
<evidence type="ECO:0000256" key="4">
    <source>
        <dbReference type="ARBA" id="ARBA00022475"/>
    </source>
</evidence>
<keyword evidence="11 14" id="KW-1133">Transmembrane helix</keyword>
<comment type="caution">
    <text evidence="16">The sequence shown here is derived from an EMBL/GenBank/DDBJ whole genome shotgun (WGS) entry which is preliminary data.</text>
</comment>
<dbReference type="GO" id="GO:0071555">
    <property type="term" value="P:cell wall organization"/>
    <property type="evidence" value="ECO:0007669"/>
    <property type="project" value="InterPro"/>
</dbReference>
<dbReference type="Pfam" id="PF02518">
    <property type="entry name" value="HATPase_c"/>
    <property type="match status" value="1"/>
</dbReference>
<dbReference type="CDD" id="cd00075">
    <property type="entry name" value="HATPase"/>
    <property type="match status" value="1"/>
</dbReference>
<feature type="transmembrane region" description="Helical" evidence="14">
    <location>
        <begin position="7"/>
        <end position="26"/>
    </location>
</feature>
<keyword evidence="4" id="KW-1003">Cell membrane</keyword>
<dbReference type="OrthoDB" id="9815750at2"/>
<keyword evidence="12" id="KW-0902">Two-component regulatory system</keyword>
<evidence type="ECO:0000256" key="1">
    <source>
        <dbReference type="ARBA" id="ARBA00000085"/>
    </source>
</evidence>
<accession>A0A1E5LIX5</accession>
<dbReference type="InterPro" id="IPR004358">
    <property type="entry name" value="Sig_transdc_His_kin-like_C"/>
</dbReference>
<feature type="transmembrane region" description="Helical" evidence="14">
    <location>
        <begin position="71"/>
        <end position="95"/>
    </location>
</feature>
<keyword evidence="13 14" id="KW-0472">Membrane</keyword>
<feature type="transmembrane region" description="Helical" evidence="14">
    <location>
        <begin position="101"/>
        <end position="121"/>
    </location>
</feature>
<dbReference type="Pfam" id="PF07694">
    <property type="entry name" value="5TM-5TMR_LYT"/>
    <property type="match status" value="1"/>
</dbReference>
<dbReference type="AlphaFoldDB" id="A0A1E5LIX5"/>
<dbReference type="SUPFAM" id="SSF47384">
    <property type="entry name" value="Homodimeric domain of signal transducing histidine kinase"/>
    <property type="match status" value="1"/>
</dbReference>
<evidence type="ECO:0000256" key="9">
    <source>
        <dbReference type="ARBA" id="ARBA00022777"/>
    </source>
</evidence>
<keyword evidence="10" id="KW-0067">ATP-binding</keyword>
<proteinExistence type="predicted"/>
<evidence type="ECO:0000256" key="14">
    <source>
        <dbReference type="SAM" id="Phobius"/>
    </source>
</evidence>
<dbReference type="GO" id="GO:0000155">
    <property type="term" value="F:phosphorelay sensor kinase activity"/>
    <property type="evidence" value="ECO:0007669"/>
    <property type="project" value="InterPro"/>
</dbReference>
<evidence type="ECO:0000256" key="8">
    <source>
        <dbReference type="ARBA" id="ARBA00022741"/>
    </source>
</evidence>
<feature type="transmembrane region" description="Helical" evidence="14">
    <location>
        <begin position="133"/>
        <end position="156"/>
    </location>
</feature>
<dbReference type="EMBL" id="MJEH01000006">
    <property type="protein sequence ID" value="OEH94042.1"/>
    <property type="molecule type" value="Genomic_DNA"/>
</dbReference>
<dbReference type="GO" id="GO:0005886">
    <property type="term" value="C:plasma membrane"/>
    <property type="evidence" value="ECO:0007669"/>
    <property type="project" value="UniProtKB-SubCell"/>
</dbReference>
<dbReference type="InterPro" id="IPR005467">
    <property type="entry name" value="His_kinase_dom"/>
</dbReference>
<gene>
    <name evidence="16" type="ORF">BFG57_10375</name>
</gene>
<feature type="domain" description="Histidine kinase" evidence="15">
    <location>
        <begin position="214"/>
        <end position="419"/>
    </location>
</feature>
<dbReference type="InterPro" id="IPR036097">
    <property type="entry name" value="HisK_dim/P_sf"/>
</dbReference>
<dbReference type="SMART" id="SM00388">
    <property type="entry name" value="HisKA"/>
    <property type="match status" value="1"/>
</dbReference>
<keyword evidence="5" id="KW-0597">Phosphoprotein</keyword>
<dbReference type="InterPro" id="IPR036890">
    <property type="entry name" value="HATPase_C_sf"/>
</dbReference>
<dbReference type="PROSITE" id="PS50109">
    <property type="entry name" value="HIS_KIN"/>
    <property type="match status" value="1"/>
</dbReference>
<organism evidence="16 17">
    <name type="scientific">Bacillus solimangrovi</name>
    <dbReference type="NCBI Taxonomy" id="1305675"/>
    <lineage>
        <taxon>Bacteria</taxon>
        <taxon>Bacillati</taxon>
        <taxon>Bacillota</taxon>
        <taxon>Bacilli</taxon>
        <taxon>Bacillales</taxon>
        <taxon>Bacillaceae</taxon>
        <taxon>Bacillus</taxon>
    </lineage>
</organism>
<evidence type="ECO:0000313" key="17">
    <source>
        <dbReference type="Proteomes" id="UP000095209"/>
    </source>
</evidence>
<dbReference type="EC" id="2.7.13.3" evidence="3"/>
<evidence type="ECO:0000256" key="5">
    <source>
        <dbReference type="ARBA" id="ARBA00022553"/>
    </source>
</evidence>
<keyword evidence="7 14" id="KW-0812">Transmembrane</keyword>
<feature type="transmembrane region" description="Helical" evidence="14">
    <location>
        <begin position="168"/>
        <end position="186"/>
    </location>
</feature>
<evidence type="ECO:0000313" key="16">
    <source>
        <dbReference type="EMBL" id="OEH94042.1"/>
    </source>
</evidence>
<dbReference type="InterPro" id="IPR003594">
    <property type="entry name" value="HATPase_dom"/>
</dbReference>
<dbReference type="CDD" id="cd00082">
    <property type="entry name" value="HisKA"/>
    <property type="match status" value="1"/>
</dbReference>
<keyword evidence="8" id="KW-0547">Nucleotide-binding</keyword>
<sequence>MYWLIKELSPNLFFIIFMVFLYQYWFEQKDWTSVIKNWVTFFTCAITIILCMSFPVHVGQNFIYDLRNVPLILGSLYGNTYVAIGLASVTLIARYFSSGILGFYISVIVVGIGLLLVYLIRGKFHSLKSNHRLLTATIIVTFLVLVVSILSETLTANSNHASLNISDWLAYIIANIMATFIAGKIVESVRTNDLVRKRLLRNEKLEIVSHLASSISHEVRNPLTASRGFLQLLSEEDIPKKCEKYITIAIDEMDRAEGVIRDYLTFAKPAFEHAEIFQVEDELVRAINVIKPLANMNNITMESTLLPSEIKGERARLQQCFMNLMKNAIEAMPNGGKLLIESKVEKGYVTISISDTGVGMTKEQVSRLGEPYFSTKGMKGTGLGMMVVYRIVESFDGVIEVESEIGQGTTFTLKIPSISKQTTAV</sequence>
<evidence type="ECO:0000256" key="12">
    <source>
        <dbReference type="ARBA" id="ARBA00023012"/>
    </source>
</evidence>
<reference evidence="16 17" key="1">
    <citation type="submission" date="2016-08" db="EMBL/GenBank/DDBJ databases">
        <title>Genome of Bacillus solimangrovi GH2-4.</title>
        <authorList>
            <person name="Lim S."/>
            <person name="Kim B.-C."/>
        </authorList>
    </citation>
    <scope>NUCLEOTIDE SEQUENCE [LARGE SCALE GENOMIC DNA]</scope>
    <source>
        <strain evidence="16 17">GH2-4</strain>
    </source>
</reference>
<evidence type="ECO:0000256" key="6">
    <source>
        <dbReference type="ARBA" id="ARBA00022679"/>
    </source>
</evidence>
<dbReference type="InterPro" id="IPR003661">
    <property type="entry name" value="HisK_dim/P_dom"/>
</dbReference>
<dbReference type="RefSeq" id="WP_069716010.1">
    <property type="nucleotide sequence ID" value="NZ_MJEH01000006.1"/>
</dbReference>
<dbReference type="SUPFAM" id="SSF55874">
    <property type="entry name" value="ATPase domain of HSP90 chaperone/DNA topoisomerase II/histidine kinase"/>
    <property type="match status" value="1"/>
</dbReference>
<evidence type="ECO:0000256" key="2">
    <source>
        <dbReference type="ARBA" id="ARBA00004651"/>
    </source>
</evidence>
<protein>
    <recommendedName>
        <fullName evidence="3">histidine kinase</fullName>
        <ecNumber evidence="3">2.7.13.3</ecNumber>
    </recommendedName>
</protein>
<comment type="subcellular location">
    <subcellularLocation>
        <location evidence="2">Cell membrane</location>
        <topology evidence="2">Multi-pass membrane protein</topology>
    </subcellularLocation>
</comment>
<evidence type="ECO:0000259" key="15">
    <source>
        <dbReference type="PROSITE" id="PS50109"/>
    </source>
</evidence>
<name>A0A1E5LIX5_9BACI</name>
<dbReference type="GO" id="GO:0005524">
    <property type="term" value="F:ATP binding"/>
    <property type="evidence" value="ECO:0007669"/>
    <property type="project" value="UniProtKB-KW"/>
</dbReference>
<evidence type="ECO:0000256" key="11">
    <source>
        <dbReference type="ARBA" id="ARBA00022989"/>
    </source>
</evidence>
<evidence type="ECO:0000256" key="13">
    <source>
        <dbReference type="ARBA" id="ARBA00023136"/>
    </source>
</evidence>
<comment type="catalytic activity">
    <reaction evidence="1">
        <text>ATP + protein L-histidine = ADP + protein N-phospho-L-histidine.</text>
        <dbReference type="EC" id="2.7.13.3"/>
    </reaction>
</comment>
<evidence type="ECO:0000256" key="10">
    <source>
        <dbReference type="ARBA" id="ARBA00022840"/>
    </source>
</evidence>
<keyword evidence="6" id="KW-0808">Transferase</keyword>
<evidence type="ECO:0000256" key="7">
    <source>
        <dbReference type="ARBA" id="ARBA00022692"/>
    </source>
</evidence>
<dbReference type="Gene3D" id="3.30.565.10">
    <property type="entry name" value="Histidine kinase-like ATPase, C-terminal domain"/>
    <property type="match status" value="1"/>
</dbReference>
<dbReference type="Gene3D" id="1.10.287.130">
    <property type="match status" value="1"/>
</dbReference>
<dbReference type="Pfam" id="PF00512">
    <property type="entry name" value="HisKA"/>
    <property type="match status" value="1"/>
</dbReference>